<dbReference type="InterPro" id="IPR050638">
    <property type="entry name" value="AA-Vitamin_Transporters"/>
</dbReference>
<keyword evidence="3 6" id="KW-0812">Transmembrane</keyword>
<organism evidence="8 9">
    <name type="scientific">Longispora fulva</name>
    <dbReference type="NCBI Taxonomy" id="619741"/>
    <lineage>
        <taxon>Bacteria</taxon>
        <taxon>Bacillati</taxon>
        <taxon>Actinomycetota</taxon>
        <taxon>Actinomycetes</taxon>
        <taxon>Micromonosporales</taxon>
        <taxon>Micromonosporaceae</taxon>
        <taxon>Longispora</taxon>
    </lineage>
</organism>
<dbReference type="PANTHER" id="PTHR32322:SF9">
    <property type="entry name" value="AMINO-ACID METABOLITE EFFLUX PUMP-RELATED"/>
    <property type="match status" value="1"/>
</dbReference>
<dbReference type="GO" id="GO:0016020">
    <property type="term" value="C:membrane"/>
    <property type="evidence" value="ECO:0007669"/>
    <property type="project" value="UniProtKB-SubCell"/>
</dbReference>
<dbReference type="InterPro" id="IPR000620">
    <property type="entry name" value="EamA_dom"/>
</dbReference>
<dbReference type="SUPFAM" id="SSF103481">
    <property type="entry name" value="Multidrug resistance efflux transporter EmrE"/>
    <property type="match status" value="2"/>
</dbReference>
<dbReference type="EMBL" id="JADOUF010000001">
    <property type="protein sequence ID" value="MBG6135911.1"/>
    <property type="molecule type" value="Genomic_DNA"/>
</dbReference>
<feature type="transmembrane region" description="Helical" evidence="6">
    <location>
        <begin position="266"/>
        <end position="287"/>
    </location>
</feature>
<evidence type="ECO:0000256" key="5">
    <source>
        <dbReference type="ARBA" id="ARBA00023136"/>
    </source>
</evidence>
<gene>
    <name evidence="8" type="ORF">IW245_002105</name>
</gene>
<dbReference type="Pfam" id="PF00892">
    <property type="entry name" value="EamA"/>
    <property type="match status" value="2"/>
</dbReference>
<evidence type="ECO:0000259" key="7">
    <source>
        <dbReference type="Pfam" id="PF00892"/>
    </source>
</evidence>
<feature type="transmembrane region" description="Helical" evidence="6">
    <location>
        <begin position="232"/>
        <end position="254"/>
    </location>
</feature>
<comment type="subcellular location">
    <subcellularLocation>
        <location evidence="1">Membrane</location>
        <topology evidence="1">Multi-pass membrane protein</topology>
    </subcellularLocation>
</comment>
<evidence type="ECO:0000256" key="4">
    <source>
        <dbReference type="ARBA" id="ARBA00022989"/>
    </source>
</evidence>
<dbReference type="InterPro" id="IPR037185">
    <property type="entry name" value="EmrE-like"/>
</dbReference>
<keyword evidence="9" id="KW-1185">Reference proteome</keyword>
<dbReference type="Proteomes" id="UP000622552">
    <property type="component" value="Unassembled WGS sequence"/>
</dbReference>
<feature type="transmembrane region" description="Helical" evidence="6">
    <location>
        <begin position="84"/>
        <end position="101"/>
    </location>
</feature>
<evidence type="ECO:0000256" key="1">
    <source>
        <dbReference type="ARBA" id="ARBA00004141"/>
    </source>
</evidence>
<feature type="transmembrane region" description="Helical" evidence="6">
    <location>
        <begin position="113"/>
        <end position="133"/>
    </location>
</feature>
<reference evidence="8" key="1">
    <citation type="submission" date="2020-11" db="EMBL/GenBank/DDBJ databases">
        <title>Sequencing the genomes of 1000 actinobacteria strains.</title>
        <authorList>
            <person name="Klenk H.-P."/>
        </authorList>
    </citation>
    <scope>NUCLEOTIDE SEQUENCE</scope>
    <source>
        <strain evidence="8">DSM 45356</strain>
    </source>
</reference>
<dbReference type="AlphaFoldDB" id="A0A8J7GDZ2"/>
<protein>
    <submittedName>
        <fullName evidence="8">Drug/metabolite transporter (DMT)-like permease</fullName>
    </submittedName>
</protein>
<evidence type="ECO:0000256" key="2">
    <source>
        <dbReference type="ARBA" id="ARBA00007362"/>
    </source>
</evidence>
<feature type="transmembrane region" description="Helical" evidence="6">
    <location>
        <begin position="169"/>
        <end position="187"/>
    </location>
</feature>
<sequence>MSHSTAAECTPGQTSTPTRWWQSWPTYFLVLSALWGTTFLYIKVGVETFAPLQVTFGRVGFGALALLVVLLLRRDRLPRSPVVWGHAAFVAVMGSVLPYSLLSYGERHVSSALAGILNAATPLCALVVVLFLLPEERPNRARITGLLIGFVGVLVVLGVWQAASGALSGGLMCLGAAACYAVAYPYMRRFLIRPDVSGVAVSTAQLLIASLITGVLMLLFTDPPTSWPVNAIGSVVMLGAVCTGLAQALNYALIGKVGATTTTSTTYVMPVFAVLAGVLVLGEPVAWNQPAGALIVLVGVAISQGVPRRLLNKAA</sequence>
<comment type="similarity">
    <text evidence="2">Belongs to the EamA transporter family.</text>
</comment>
<name>A0A8J7GDZ2_9ACTN</name>
<feature type="transmembrane region" description="Helical" evidence="6">
    <location>
        <begin position="24"/>
        <end position="42"/>
    </location>
</feature>
<evidence type="ECO:0000313" key="9">
    <source>
        <dbReference type="Proteomes" id="UP000622552"/>
    </source>
</evidence>
<feature type="transmembrane region" description="Helical" evidence="6">
    <location>
        <begin position="54"/>
        <end position="72"/>
    </location>
</feature>
<dbReference type="PANTHER" id="PTHR32322">
    <property type="entry name" value="INNER MEMBRANE TRANSPORTER"/>
    <property type="match status" value="1"/>
</dbReference>
<keyword evidence="4 6" id="KW-1133">Transmembrane helix</keyword>
<evidence type="ECO:0000313" key="8">
    <source>
        <dbReference type="EMBL" id="MBG6135911.1"/>
    </source>
</evidence>
<feature type="transmembrane region" description="Helical" evidence="6">
    <location>
        <begin position="199"/>
        <end position="220"/>
    </location>
</feature>
<dbReference type="RefSeq" id="WP_197002962.1">
    <property type="nucleotide sequence ID" value="NZ_BONS01000001.1"/>
</dbReference>
<feature type="transmembrane region" description="Helical" evidence="6">
    <location>
        <begin position="145"/>
        <end position="163"/>
    </location>
</feature>
<keyword evidence="5 6" id="KW-0472">Membrane</keyword>
<accession>A0A8J7GDZ2</accession>
<evidence type="ECO:0000256" key="6">
    <source>
        <dbReference type="SAM" id="Phobius"/>
    </source>
</evidence>
<evidence type="ECO:0000256" key="3">
    <source>
        <dbReference type="ARBA" id="ARBA00022692"/>
    </source>
</evidence>
<comment type="caution">
    <text evidence="8">The sequence shown here is derived from an EMBL/GenBank/DDBJ whole genome shotgun (WGS) entry which is preliminary data.</text>
</comment>
<proteinExistence type="inferred from homology"/>
<feature type="domain" description="EamA" evidence="7">
    <location>
        <begin position="168"/>
        <end position="302"/>
    </location>
</feature>
<feature type="domain" description="EamA" evidence="7">
    <location>
        <begin position="26"/>
        <end position="157"/>
    </location>
</feature>